<accession>A0A0D2DJ13</accession>
<dbReference type="OrthoDB" id="4116811at2759"/>
<dbReference type="AlphaFoldDB" id="A0A0D2DJ13"/>
<gene>
    <name evidence="2" type="ORF">PV06_06452</name>
</gene>
<dbReference type="InterPro" id="IPR011431">
    <property type="entry name" value="Trafficking_Pga2"/>
</dbReference>
<dbReference type="RefSeq" id="XP_016263174.1">
    <property type="nucleotide sequence ID" value="XM_016407570.1"/>
</dbReference>
<dbReference type="VEuPathDB" id="FungiDB:PV06_06452"/>
<sequence length="151" mass="16481">MSSSTTFQQTLDSIKTSLPLQVQPYLTHTNLQSFLRIVVIIATYLLFRPHLESIFRKITGTPDKRQEEIKARLEFLQRQKEKSEAMAMFGGKIPVLNKEGKVLKLVTPEEAEMLKAQGAAVDGPSPRSTNSPGGAGAGAGKGKKGKSKKKA</sequence>
<organism evidence="2 3">
    <name type="scientific">Exophiala oligosperma</name>
    <dbReference type="NCBI Taxonomy" id="215243"/>
    <lineage>
        <taxon>Eukaryota</taxon>
        <taxon>Fungi</taxon>
        <taxon>Dikarya</taxon>
        <taxon>Ascomycota</taxon>
        <taxon>Pezizomycotina</taxon>
        <taxon>Eurotiomycetes</taxon>
        <taxon>Chaetothyriomycetidae</taxon>
        <taxon>Chaetothyriales</taxon>
        <taxon>Herpotrichiellaceae</taxon>
        <taxon>Exophiala</taxon>
    </lineage>
</organism>
<dbReference type="EMBL" id="KN847336">
    <property type="protein sequence ID" value="KIW42958.1"/>
    <property type="molecule type" value="Genomic_DNA"/>
</dbReference>
<feature type="region of interest" description="Disordered" evidence="1">
    <location>
        <begin position="115"/>
        <end position="151"/>
    </location>
</feature>
<dbReference type="Pfam" id="PF07543">
    <property type="entry name" value="PGA2"/>
    <property type="match status" value="1"/>
</dbReference>
<keyword evidence="3" id="KW-1185">Reference proteome</keyword>
<dbReference type="HOGENOM" id="CLU_144977_0_0_1"/>
<reference evidence="2 3" key="1">
    <citation type="submission" date="2015-01" db="EMBL/GenBank/DDBJ databases">
        <title>The Genome Sequence of Exophiala oligosperma CBS72588.</title>
        <authorList>
            <consortium name="The Broad Institute Genomics Platform"/>
            <person name="Cuomo C."/>
            <person name="de Hoog S."/>
            <person name="Gorbushina A."/>
            <person name="Stielow B."/>
            <person name="Teixiera M."/>
            <person name="Abouelleil A."/>
            <person name="Chapman S.B."/>
            <person name="Priest M."/>
            <person name="Young S.K."/>
            <person name="Wortman J."/>
            <person name="Nusbaum C."/>
            <person name="Birren B."/>
        </authorList>
    </citation>
    <scope>NUCLEOTIDE SEQUENCE [LARGE SCALE GENOMIC DNA]</scope>
    <source>
        <strain evidence="2 3">CBS 72588</strain>
    </source>
</reference>
<evidence type="ECO:0000313" key="2">
    <source>
        <dbReference type="EMBL" id="KIW42958.1"/>
    </source>
</evidence>
<dbReference type="GeneID" id="27358526"/>
<protein>
    <submittedName>
        <fullName evidence="2">Uncharacterized protein</fullName>
    </submittedName>
</protein>
<evidence type="ECO:0000256" key="1">
    <source>
        <dbReference type="SAM" id="MobiDB-lite"/>
    </source>
</evidence>
<proteinExistence type="predicted"/>
<name>A0A0D2DJ13_9EURO</name>
<dbReference type="Proteomes" id="UP000053342">
    <property type="component" value="Unassembled WGS sequence"/>
</dbReference>
<evidence type="ECO:0000313" key="3">
    <source>
        <dbReference type="Proteomes" id="UP000053342"/>
    </source>
</evidence>
<feature type="compositionally biased region" description="Basic residues" evidence="1">
    <location>
        <begin position="141"/>
        <end position="151"/>
    </location>
</feature>